<evidence type="ECO:0000259" key="1">
    <source>
        <dbReference type="Pfam" id="PF14332"/>
    </source>
</evidence>
<comment type="caution">
    <text evidence="2">The sequence shown here is derived from an EMBL/GenBank/DDBJ whole genome shotgun (WGS) entry which is preliminary data.</text>
</comment>
<reference evidence="2" key="1">
    <citation type="submission" date="2019-08" db="EMBL/GenBank/DDBJ databases">
        <authorList>
            <person name="Kucharzyk K."/>
            <person name="Murdoch R.W."/>
            <person name="Higgins S."/>
            <person name="Loffler F."/>
        </authorList>
    </citation>
    <scope>NUCLEOTIDE SEQUENCE</scope>
</reference>
<dbReference type="Pfam" id="PF14332">
    <property type="entry name" value="DUF4388"/>
    <property type="match status" value="1"/>
</dbReference>
<dbReference type="PANTHER" id="PTHR36304">
    <property type="entry name" value="DOMAIN GTPASE-ACTIVATING PROTEIN, PUTATIVE-RELATED-RELATED"/>
    <property type="match status" value="1"/>
</dbReference>
<dbReference type="PANTHER" id="PTHR36304:SF4">
    <property type="entry name" value="DUF4388 DOMAIN-CONTAINING PROTEIN"/>
    <property type="match status" value="1"/>
</dbReference>
<sequence length="271" mass="30487">MALKGNLRDFSITQLLNLISLARKSGGLHIEGVGDVAAITFKEGRLSFAQIGSTDRSLLQLAVDSKLISAAQFTLLSPRLQGMSDKETGLYLMNSNYLSQGEVFHLLEGYYSSLMRRLFTWVEGYFHFEAGEMAPEEKIPTRLALESLIVEGAREVEELEDLKAEIPSLDMALKFTDRPDTNIKNVDLSSDEWKVVGYVNPKNTIQQIARTVNMDDLQVRRVVFALLQAGLVELIRPNGMPVQMVQKTIEPMDKNKQKSLVNRLIDRIRSI</sequence>
<organism evidence="2">
    <name type="scientific">bioreactor metagenome</name>
    <dbReference type="NCBI Taxonomy" id="1076179"/>
    <lineage>
        <taxon>unclassified sequences</taxon>
        <taxon>metagenomes</taxon>
        <taxon>ecological metagenomes</taxon>
    </lineage>
</organism>
<proteinExistence type="predicted"/>
<feature type="domain" description="PatA-like N-terminal" evidence="1">
    <location>
        <begin position="4"/>
        <end position="159"/>
    </location>
</feature>
<gene>
    <name evidence="2" type="ORF">SDC9_115034</name>
</gene>
<dbReference type="InterPro" id="IPR025497">
    <property type="entry name" value="PatA-like_N"/>
</dbReference>
<name>A0A645BYB6_9ZZZZ</name>
<dbReference type="AlphaFoldDB" id="A0A645BYB6"/>
<protein>
    <recommendedName>
        <fullName evidence="1">PatA-like N-terminal domain-containing protein</fullName>
    </recommendedName>
</protein>
<evidence type="ECO:0000313" key="2">
    <source>
        <dbReference type="EMBL" id="MPM68103.1"/>
    </source>
</evidence>
<accession>A0A645BYB6</accession>
<dbReference type="EMBL" id="VSSQ01022062">
    <property type="protein sequence ID" value="MPM68103.1"/>
    <property type="molecule type" value="Genomic_DNA"/>
</dbReference>